<dbReference type="InterPro" id="IPR009056">
    <property type="entry name" value="Cyt_c-like_dom"/>
</dbReference>
<feature type="region of interest" description="Disordered" evidence="5">
    <location>
        <begin position="128"/>
        <end position="158"/>
    </location>
</feature>
<dbReference type="Gene3D" id="1.10.760.10">
    <property type="entry name" value="Cytochrome c-like domain"/>
    <property type="match status" value="1"/>
</dbReference>
<evidence type="ECO:0000256" key="3">
    <source>
        <dbReference type="ARBA" id="ARBA00023004"/>
    </source>
</evidence>
<dbReference type="PROSITE" id="PS51007">
    <property type="entry name" value="CYTC"/>
    <property type="match status" value="1"/>
</dbReference>
<dbReference type="Proteomes" id="UP000663929">
    <property type="component" value="Chromosome"/>
</dbReference>
<feature type="compositionally biased region" description="Low complexity" evidence="5">
    <location>
        <begin position="128"/>
        <end position="150"/>
    </location>
</feature>
<dbReference type="KEGG" id="scor:J3U87_11385"/>
<dbReference type="GO" id="GO:0020037">
    <property type="term" value="F:heme binding"/>
    <property type="evidence" value="ECO:0007669"/>
    <property type="project" value="InterPro"/>
</dbReference>
<dbReference type="SUPFAM" id="SSF46626">
    <property type="entry name" value="Cytochrome c"/>
    <property type="match status" value="1"/>
</dbReference>
<reference evidence="7" key="1">
    <citation type="submission" date="2021-03" db="EMBL/GenBank/DDBJ databases">
        <title>Acanthopleuribacteraceae sp. M133.</title>
        <authorList>
            <person name="Wang G."/>
        </authorList>
    </citation>
    <scope>NUCLEOTIDE SEQUENCE</scope>
    <source>
        <strain evidence="7">M133</strain>
    </source>
</reference>
<evidence type="ECO:0000313" key="8">
    <source>
        <dbReference type="Proteomes" id="UP000663929"/>
    </source>
</evidence>
<evidence type="ECO:0000256" key="4">
    <source>
        <dbReference type="PROSITE-ProRule" id="PRU00433"/>
    </source>
</evidence>
<sequence length="158" mass="16910">MGKAVLTKLERSFRFAVTMCLLPLLMGCFSSAEKTEAKPLDPMVEGRKIYIRYCLSCHQRDGTGVVRGGVLAADLTQPGGPLRQSDEVLYDSVWNGKSGPTGRMPAFKPILDPNEIRAVLAYIRKTYGTEPAAGTEPTPGTEPAPGSETPADPGAAEK</sequence>
<dbReference type="RefSeq" id="WP_237383154.1">
    <property type="nucleotide sequence ID" value="NZ_CP071793.1"/>
</dbReference>
<keyword evidence="8" id="KW-1185">Reference proteome</keyword>
<organism evidence="7 8">
    <name type="scientific">Sulfidibacter corallicola</name>
    <dbReference type="NCBI Taxonomy" id="2818388"/>
    <lineage>
        <taxon>Bacteria</taxon>
        <taxon>Pseudomonadati</taxon>
        <taxon>Acidobacteriota</taxon>
        <taxon>Holophagae</taxon>
        <taxon>Acanthopleuribacterales</taxon>
        <taxon>Acanthopleuribacteraceae</taxon>
        <taxon>Sulfidibacter</taxon>
    </lineage>
</organism>
<protein>
    <submittedName>
        <fullName evidence="7">C-type cytochrome</fullName>
    </submittedName>
</protein>
<dbReference type="Pfam" id="PF13442">
    <property type="entry name" value="Cytochrome_CBB3"/>
    <property type="match status" value="1"/>
</dbReference>
<dbReference type="AlphaFoldDB" id="A0A8A4TV99"/>
<dbReference type="EMBL" id="CP071793">
    <property type="protein sequence ID" value="QTD53054.1"/>
    <property type="molecule type" value="Genomic_DNA"/>
</dbReference>
<keyword evidence="1 4" id="KW-0349">Heme</keyword>
<dbReference type="InterPro" id="IPR036909">
    <property type="entry name" value="Cyt_c-like_dom_sf"/>
</dbReference>
<keyword evidence="3 4" id="KW-0408">Iron</keyword>
<dbReference type="GO" id="GO:0009055">
    <property type="term" value="F:electron transfer activity"/>
    <property type="evidence" value="ECO:0007669"/>
    <property type="project" value="InterPro"/>
</dbReference>
<feature type="domain" description="Cytochrome c" evidence="6">
    <location>
        <begin position="41"/>
        <end position="127"/>
    </location>
</feature>
<evidence type="ECO:0000259" key="6">
    <source>
        <dbReference type="PROSITE" id="PS51007"/>
    </source>
</evidence>
<keyword evidence="2 4" id="KW-0479">Metal-binding</keyword>
<accession>A0A8A4TV99</accession>
<name>A0A8A4TV99_SULCO</name>
<evidence type="ECO:0000256" key="5">
    <source>
        <dbReference type="SAM" id="MobiDB-lite"/>
    </source>
</evidence>
<dbReference type="GO" id="GO:0046872">
    <property type="term" value="F:metal ion binding"/>
    <property type="evidence" value="ECO:0007669"/>
    <property type="project" value="UniProtKB-KW"/>
</dbReference>
<proteinExistence type="predicted"/>
<evidence type="ECO:0000313" key="7">
    <source>
        <dbReference type="EMBL" id="QTD53054.1"/>
    </source>
</evidence>
<evidence type="ECO:0000256" key="2">
    <source>
        <dbReference type="ARBA" id="ARBA00022723"/>
    </source>
</evidence>
<gene>
    <name evidence="7" type="ORF">J3U87_11385</name>
</gene>
<dbReference type="PROSITE" id="PS51257">
    <property type="entry name" value="PROKAR_LIPOPROTEIN"/>
    <property type="match status" value="1"/>
</dbReference>
<evidence type="ECO:0000256" key="1">
    <source>
        <dbReference type="ARBA" id="ARBA00022617"/>
    </source>
</evidence>